<feature type="non-terminal residue" evidence="1">
    <location>
        <position position="1"/>
    </location>
</feature>
<proteinExistence type="predicted"/>
<dbReference type="Proteomes" id="UP001152795">
    <property type="component" value="Unassembled WGS sequence"/>
</dbReference>
<dbReference type="PANTHER" id="PTHR31424">
    <property type="entry name" value="PROTEIN CBG23806"/>
    <property type="match status" value="1"/>
</dbReference>
<accession>A0A7D9M0Q9</accession>
<protein>
    <submittedName>
        <fullName evidence="1">Uncharacterized protein</fullName>
    </submittedName>
</protein>
<dbReference type="PANTHER" id="PTHR31424:SF3">
    <property type="entry name" value="RING-TYPE DOMAIN-CONTAINING PROTEIN"/>
    <property type="match status" value="1"/>
</dbReference>
<evidence type="ECO:0000313" key="2">
    <source>
        <dbReference type="Proteomes" id="UP001152795"/>
    </source>
</evidence>
<gene>
    <name evidence="1" type="ORF">PACLA_8A077426</name>
</gene>
<organism evidence="1 2">
    <name type="scientific">Paramuricea clavata</name>
    <name type="common">Red gorgonian</name>
    <name type="synonym">Violescent sea-whip</name>
    <dbReference type="NCBI Taxonomy" id="317549"/>
    <lineage>
        <taxon>Eukaryota</taxon>
        <taxon>Metazoa</taxon>
        <taxon>Cnidaria</taxon>
        <taxon>Anthozoa</taxon>
        <taxon>Octocorallia</taxon>
        <taxon>Malacalcyonacea</taxon>
        <taxon>Plexauridae</taxon>
        <taxon>Paramuricea</taxon>
    </lineage>
</organism>
<reference evidence="1" key="1">
    <citation type="submission" date="2020-04" db="EMBL/GenBank/DDBJ databases">
        <authorList>
            <person name="Alioto T."/>
            <person name="Alioto T."/>
            <person name="Gomez Garrido J."/>
        </authorList>
    </citation>
    <scope>NUCLEOTIDE SEQUENCE</scope>
    <source>
        <strain evidence="1">A484AB</strain>
    </source>
</reference>
<comment type="caution">
    <text evidence="1">The sequence shown here is derived from an EMBL/GenBank/DDBJ whole genome shotgun (WGS) entry which is preliminary data.</text>
</comment>
<keyword evidence="2" id="KW-1185">Reference proteome</keyword>
<dbReference type="OrthoDB" id="5987510at2759"/>
<sequence>MCYDVEYYSSENFKRTLEDMHNCAKLGKGQQNYCCVRPPLLNIKLDHVVIDELHLLLRVMDVLLDNLVQDALNWDQKGNWQRKKSNHTATHLENLIVTIKSCGISFSVWEKRNANGKCRTKMEPGVVETGQTTGE</sequence>
<name>A0A7D9M0Q9_PARCT</name>
<dbReference type="EMBL" id="CACRXK020028336">
    <property type="protein sequence ID" value="CAB4041447.1"/>
    <property type="molecule type" value="Genomic_DNA"/>
</dbReference>
<dbReference type="AlphaFoldDB" id="A0A7D9M0Q9"/>
<evidence type="ECO:0000313" key="1">
    <source>
        <dbReference type="EMBL" id="CAB4041447.1"/>
    </source>
</evidence>